<evidence type="ECO:0000256" key="8">
    <source>
        <dbReference type="ARBA" id="ARBA00023234"/>
    </source>
</evidence>
<comment type="caution">
    <text evidence="11">The sequence shown here is derived from an EMBL/GenBank/DDBJ whole genome shotgun (WGS) entry which is preliminary data.</text>
</comment>
<feature type="region of interest" description="Disordered" evidence="9">
    <location>
        <begin position="558"/>
        <end position="585"/>
    </location>
</feature>
<dbReference type="Pfam" id="PF13692">
    <property type="entry name" value="Glyco_trans_1_4"/>
    <property type="match status" value="1"/>
</dbReference>
<dbReference type="UniPathway" id="UPA00152"/>
<dbReference type="AlphaFoldDB" id="A0A426ZPK5"/>
<keyword evidence="8" id="KW-0035">Amyloplast</keyword>
<evidence type="ECO:0000256" key="9">
    <source>
        <dbReference type="SAM" id="MobiDB-lite"/>
    </source>
</evidence>
<comment type="subcellular location">
    <subcellularLocation>
        <location evidence="1">Plastid</location>
        <location evidence="1">Amyloplast</location>
    </subcellularLocation>
</comment>
<accession>A0A426ZPK5</accession>
<evidence type="ECO:0000256" key="3">
    <source>
        <dbReference type="ARBA" id="ARBA00010281"/>
    </source>
</evidence>
<proteinExistence type="inferred from homology"/>
<dbReference type="EMBL" id="AMZH03005660">
    <property type="protein sequence ID" value="RRT65854.1"/>
    <property type="molecule type" value="Genomic_DNA"/>
</dbReference>
<dbReference type="GO" id="GO:0019252">
    <property type="term" value="P:starch biosynthetic process"/>
    <property type="evidence" value="ECO:0007669"/>
    <property type="project" value="UniProtKB-UniPathway"/>
</dbReference>
<dbReference type="InterPro" id="IPR013534">
    <property type="entry name" value="Starch_synth_cat_dom"/>
</dbReference>
<evidence type="ECO:0000256" key="4">
    <source>
        <dbReference type="ARBA" id="ARBA00022676"/>
    </source>
</evidence>
<keyword evidence="4" id="KW-0328">Glycosyltransferase</keyword>
<feature type="compositionally biased region" description="Basic and acidic residues" evidence="9">
    <location>
        <begin position="511"/>
        <end position="526"/>
    </location>
</feature>
<dbReference type="GO" id="GO:0009501">
    <property type="term" value="C:amyloplast"/>
    <property type="evidence" value="ECO:0007669"/>
    <property type="project" value="UniProtKB-SubCell"/>
</dbReference>
<dbReference type="SUPFAM" id="SSF53756">
    <property type="entry name" value="UDP-Glycosyltransferase/glycogen phosphorylase"/>
    <property type="match status" value="1"/>
</dbReference>
<feature type="region of interest" description="Disordered" evidence="9">
    <location>
        <begin position="459"/>
        <end position="526"/>
    </location>
</feature>
<evidence type="ECO:0000256" key="7">
    <source>
        <dbReference type="ARBA" id="ARBA00022946"/>
    </source>
</evidence>
<dbReference type="Proteomes" id="UP000287651">
    <property type="component" value="Unassembled WGS sequence"/>
</dbReference>
<evidence type="ECO:0000256" key="5">
    <source>
        <dbReference type="ARBA" id="ARBA00022679"/>
    </source>
</evidence>
<dbReference type="Gene3D" id="3.40.50.2000">
    <property type="entry name" value="Glycogen Phosphorylase B"/>
    <property type="match status" value="2"/>
</dbReference>
<comment type="pathway">
    <text evidence="2">Glycan biosynthesis; starch biosynthesis.</text>
</comment>
<keyword evidence="7" id="KW-0809">Transit peptide</keyword>
<keyword evidence="5" id="KW-0808">Transferase</keyword>
<gene>
    <name evidence="11" type="ORF">B296_00019106</name>
</gene>
<evidence type="ECO:0000313" key="12">
    <source>
        <dbReference type="Proteomes" id="UP000287651"/>
    </source>
</evidence>
<sequence length="1005" mass="111216">MGDLPQTRHISFRAWATEDRHADRLPDESPPSSVAHAKKPLFARCWRSIRRRLRRYLGSCTPCGSRESIHAKDEARWSSCRSMSSSAVEQCSQMCRQDHEEKLKDVILYCKKTMGNVPTFQWSSSSGCVISRTQKGKEKPIDLKTNRLCLDLYQFNDGDPLMAHDVAVHLPHSNRFGLVLQNSQARFFFFNLLIDCLPCPTTQQGKSLLALAFVVACSLRLSSSRDAVHKHSCGFAPLPCTCRRISTSDVVGPGATVPHSGICTLSSCRLFRFKSSSRCPLSSVRAELLAKGPIFFFGPKMTSFGSQTFLLEAWNGGGNGPVVHQSKPSCRIRPPVVAACCRENGIGLDGGWCRVRFRMRGRRSEILVGVEKGTGLRATGKGGNFEGEGGIGDDIVAGGYVDVDSAQATVTKGKKVLAMQQDLIQQIVERRKQISSLDSRAAEADQDINYYLKDRRNFSFNPSPSDRVTNGKYNGSTVSKSSVQSTASKMSETRHNGIAGKSPMKTGESGDSLRSDRLSPNRLGLAKDTDLDTTNLVEPTFLVKESERCVKDENAENQMEAKLDSVDPEADTDPEKEAMDDPPLAGANVVVPRYGNYAEPKDTGVLRCYKVYGQVPWHVPCGGVCYGDGNLAFVANDWHTALVPVYLKAYYRDKGLMKYARSVLVIHNIAHQVGSSRASFFVKSIKGRGAVEDFFHTDLPKNYIDLFKLYDPIGGDHFNIFAAGIKTADRVVTVSHGYARELKTSQGGWGLHRIINDGDWKLRGIVNGIDTKEWNPELDAHLMSSDGYTNYSSGTVKTGKPQCKAALQKELGLTVRRNVPMIGFIGRLDHQKGVDLIAEAMPWIVAQDVQLVMLGTGRPDLEEVLRRSERENHDKVRGWVGFSVKMAHRITAGADILLMPSRFEPCGLNQLYAMKYGTVPVVHAVGGLRDTVAPFDPVTETGYGWAFERAESGMLVRALGDCLNTYWNHKRSWEGLQTRGMTQDLSWDAAAKHYEEVLVAAKYQW</sequence>
<dbReference type="PANTHER" id="PTHR45825:SF2">
    <property type="entry name" value="STARCH SYNTHASE 2, CHLOROPLASTIC_AMYLOPLASTIC"/>
    <property type="match status" value="1"/>
</dbReference>
<reference evidence="11 12" key="1">
    <citation type="journal article" date="2014" name="Agronomy (Basel)">
        <title>A Draft Genome Sequence for Ensete ventricosum, the Drought-Tolerant Tree Against Hunger.</title>
        <authorList>
            <person name="Harrison J."/>
            <person name="Moore K.A."/>
            <person name="Paszkiewicz K."/>
            <person name="Jones T."/>
            <person name="Grant M."/>
            <person name="Ambacheew D."/>
            <person name="Muzemil S."/>
            <person name="Studholme D.J."/>
        </authorList>
    </citation>
    <scope>NUCLEOTIDE SEQUENCE [LARGE SCALE GENOMIC DNA]</scope>
</reference>
<dbReference type="CDD" id="cd03791">
    <property type="entry name" value="GT5_Glycogen_synthase_DULL1-like"/>
    <property type="match status" value="1"/>
</dbReference>
<feature type="domain" description="Starch synthase catalytic" evidence="10">
    <location>
        <begin position="634"/>
        <end position="756"/>
    </location>
</feature>
<evidence type="ECO:0000259" key="10">
    <source>
        <dbReference type="Pfam" id="PF08323"/>
    </source>
</evidence>
<dbReference type="PANTHER" id="PTHR45825">
    <property type="entry name" value="GRANULE-BOUND STARCH SYNTHASE 1, CHLOROPLASTIC/AMYLOPLASTIC"/>
    <property type="match status" value="1"/>
</dbReference>
<evidence type="ECO:0000256" key="2">
    <source>
        <dbReference type="ARBA" id="ARBA00004727"/>
    </source>
</evidence>
<dbReference type="NCBIfam" id="TIGR02095">
    <property type="entry name" value="glgA"/>
    <property type="match status" value="1"/>
</dbReference>
<dbReference type="FunFam" id="3.40.50.2000:FF:000025">
    <property type="entry name" value="Starch synthase, chloroplastic/amyloplastic"/>
    <property type="match status" value="1"/>
</dbReference>
<keyword evidence="8" id="KW-0934">Plastid</keyword>
<dbReference type="GO" id="GO:0004373">
    <property type="term" value="F:alpha-1,4-glucan glucosyltransferase (UDP-glucose donor) activity"/>
    <property type="evidence" value="ECO:0007669"/>
    <property type="project" value="InterPro"/>
</dbReference>
<organism evidence="11 12">
    <name type="scientific">Ensete ventricosum</name>
    <name type="common">Abyssinian banana</name>
    <name type="synonym">Musa ensete</name>
    <dbReference type="NCBI Taxonomy" id="4639"/>
    <lineage>
        <taxon>Eukaryota</taxon>
        <taxon>Viridiplantae</taxon>
        <taxon>Streptophyta</taxon>
        <taxon>Embryophyta</taxon>
        <taxon>Tracheophyta</taxon>
        <taxon>Spermatophyta</taxon>
        <taxon>Magnoliopsida</taxon>
        <taxon>Liliopsida</taxon>
        <taxon>Zingiberales</taxon>
        <taxon>Musaceae</taxon>
        <taxon>Ensete</taxon>
    </lineage>
</organism>
<feature type="compositionally biased region" description="Polar residues" evidence="9">
    <location>
        <begin position="459"/>
        <end position="490"/>
    </location>
</feature>
<evidence type="ECO:0000256" key="6">
    <source>
        <dbReference type="ARBA" id="ARBA00022922"/>
    </source>
</evidence>
<protein>
    <recommendedName>
        <fullName evidence="10">Starch synthase catalytic domain-containing protein</fullName>
    </recommendedName>
</protein>
<evidence type="ECO:0000313" key="11">
    <source>
        <dbReference type="EMBL" id="RRT65854.1"/>
    </source>
</evidence>
<dbReference type="InterPro" id="IPR011835">
    <property type="entry name" value="GS/SS"/>
</dbReference>
<keyword evidence="6" id="KW-0750">Starch biosynthesis</keyword>
<comment type="similarity">
    <text evidence="3">Belongs to the glycosyltransferase 1 family. Bacterial/plant glycogen synthase subfamily.</text>
</comment>
<dbReference type="Pfam" id="PF08323">
    <property type="entry name" value="Glyco_transf_5"/>
    <property type="match status" value="1"/>
</dbReference>
<name>A0A426ZPK5_ENSVE</name>
<evidence type="ECO:0000256" key="1">
    <source>
        <dbReference type="ARBA" id="ARBA00004602"/>
    </source>
</evidence>